<gene>
    <name evidence="7" type="ORF">N7517_004791</name>
</gene>
<dbReference type="CDD" id="cd00118">
    <property type="entry name" value="LysM"/>
    <property type="match status" value="2"/>
</dbReference>
<sequence>MLRTLVKVGIFSLSLLFQEAAAIQLWNNTDSFSDDVPAACQNALTFNVKCANYLVTARDVINGAALVGNLAEQYCTEECHDSIDTFQKNSHLACGNKAYQLFKNTTTRVVPGDIVNGLMWAYDLSCIKDSTGYCLADIYNHTKAACSDCTLKYGAVMASSDYGRKQFPLEVFSSLLSSCSVPASSYPYEYTSSYPTTTSESSSASSTGNATPTPTCAGKTYVAKEDDTCKSISESQSISTDRLAEINHLDYSCSSLTSGTELCIEKTCKVYTVQANQTCEDIVRGKTFGLVQLIGWNPTIHQNCDNLDSMVGRSICISPPGGGEFTIPTTNITTSKGLPSTMFSSWVPGETTTMATSTTTSWYYPIYDPNYTQQPLVGKPNSTWSSLMAERTQYCWLTDYQEESEDFYPDDDLSPDCLSLYESYCDLGPTDPVPKSPVSSIPKTCTPQTSSEEPKPSTTVTPTTTGIVTPTPTQTGMAKDCNKFHKVAKDEGCQKISDDSKASLNDFLAWNPDVGKDCKSLKYDYYVCVGKKSTSAPVPTTTGIVTPTPIQTGMAKGCRKFHKVAKDEGCQQIADDSKVSLKDFLAWNPDVGNDCKKLKYDFHVCVGK</sequence>
<proteinExistence type="predicted"/>
<evidence type="ECO:0000256" key="2">
    <source>
        <dbReference type="ARBA" id="ARBA00022729"/>
    </source>
</evidence>
<keyword evidence="3" id="KW-0843">Virulence</keyword>
<feature type="signal peptide" evidence="5">
    <location>
        <begin position="1"/>
        <end position="22"/>
    </location>
</feature>
<feature type="chain" id="PRO_5040841611" description="LysM domain-containing protein" evidence="5">
    <location>
        <begin position="23"/>
        <end position="608"/>
    </location>
</feature>
<dbReference type="AlphaFoldDB" id="A0A9W9S6H9"/>
<dbReference type="GeneID" id="81461704"/>
<dbReference type="EMBL" id="JAPZBT010000002">
    <property type="protein sequence ID" value="KAJ5372785.1"/>
    <property type="molecule type" value="Genomic_DNA"/>
</dbReference>
<dbReference type="PROSITE" id="PS51782">
    <property type="entry name" value="LYSM"/>
    <property type="match status" value="3"/>
</dbReference>
<dbReference type="SMART" id="SM00257">
    <property type="entry name" value="LysM"/>
    <property type="match status" value="4"/>
</dbReference>
<evidence type="ECO:0000256" key="3">
    <source>
        <dbReference type="ARBA" id="ARBA00023026"/>
    </source>
</evidence>
<dbReference type="InterPro" id="IPR036779">
    <property type="entry name" value="LysM_dom_sf"/>
</dbReference>
<evidence type="ECO:0000256" key="4">
    <source>
        <dbReference type="SAM" id="MobiDB-lite"/>
    </source>
</evidence>
<dbReference type="RefSeq" id="XP_056578771.1">
    <property type="nucleotide sequence ID" value="XM_056722521.1"/>
</dbReference>
<dbReference type="PANTHER" id="PTHR34997">
    <property type="entry name" value="AM15"/>
    <property type="match status" value="1"/>
</dbReference>
<feature type="compositionally biased region" description="Low complexity" evidence="4">
    <location>
        <begin position="436"/>
        <end position="472"/>
    </location>
</feature>
<dbReference type="PANTHER" id="PTHR34997:SF2">
    <property type="entry name" value="LYSM DOMAIN-CONTAINING PROTEIN-RELATED"/>
    <property type="match status" value="1"/>
</dbReference>
<dbReference type="Gene3D" id="3.10.350.10">
    <property type="entry name" value="LysM domain"/>
    <property type="match status" value="4"/>
</dbReference>
<feature type="domain" description="LysM" evidence="6">
    <location>
        <begin position="219"/>
        <end position="264"/>
    </location>
</feature>
<comment type="caution">
    <text evidence="7">The sequence shown here is derived from an EMBL/GenBank/DDBJ whole genome shotgun (WGS) entry which is preliminary data.</text>
</comment>
<reference evidence="7" key="2">
    <citation type="journal article" date="2023" name="IMA Fungus">
        <title>Comparative genomic study of the Penicillium genus elucidates a diverse pangenome and 15 lateral gene transfer events.</title>
        <authorList>
            <person name="Petersen C."/>
            <person name="Sorensen T."/>
            <person name="Nielsen M.R."/>
            <person name="Sondergaard T.E."/>
            <person name="Sorensen J.L."/>
            <person name="Fitzpatrick D.A."/>
            <person name="Frisvad J.C."/>
            <person name="Nielsen K.L."/>
        </authorList>
    </citation>
    <scope>NUCLEOTIDE SEQUENCE</scope>
    <source>
        <strain evidence="7">IBT 3081</strain>
    </source>
</reference>
<feature type="domain" description="LysM" evidence="6">
    <location>
        <begin position="560"/>
        <end position="606"/>
    </location>
</feature>
<reference evidence="7" key="1">
    <citation type="submission" date="2022-12" db="EMBL/GenBank/DDBJ databases">
        <authorList>
            <person name="Petersen C."/>
        </authorList>
    </citation>
    <scope>NUCLEOTIDE SEQUENCE</scope>
    <source>
        <strain evidence="7">IBT 3081</strain>
    </source>
</reference>
<dbReference type="Pfam" id="PF01476">
    <property type="entry name" value="LysM"/>
    <property type="match status" value="1"/>
</dbReference>
<evidence type="ECO:0000313" key="8">
    <source>
        <dbReference type="Proteomes" id="UP001147752"/>
    </source>
</evidence>
<evidence type="ECO:0000256" key="1">
    <source>
        <dbReference type="ARBA" id="ARBA00022669"/>
    </source>
</evidence>
<dbReference type="InterPro" id="IPR052210">
    <property type="entry name" value="LysM1-like"/>
</dbReference>
<evidence type="ECO:0000259" key="6">
    <source>
        <dbReference type="PROSITE" id="PS51782"/>
    </source>
</evidence>
<feature type="domain" description="LysM" evidence="6">
    <location>
        <begin position="483"/>
        <end position="529"/>
    </location>
</feature>
<dbReference type="SUPFAM" id="SSF54106">
    <property type="entry name" value="LysM domain"/>
    <property type="match status" value="2"/>
</dbReference>
<feature type="region of interest" description="Disordered" evidence="4">
    <location>
        <begin position="431"/>
        <end position="472"/>
    </location>
</feature>
<protein>
    <recommendedName>
        <fullName evidence="6">LysM domain-containing protein</fullName>
    </recommendedName>
</protein>
<dbReference type="InterPro" id="IPR018392">
    <property type="entry name" value="LysM"/>
</dbReference>
<evidence type="ECO:0000256" key="5">
    <source>
        <dbReference type="SAM" id="SignalP"/>
    </source>
</evidence>
<keyword evidence="8" id="KW-1185">Reference proteome</keyword>
<evidence type="ECO:0000313" key="7">
    <source>
        <dbReference type="EMBL" id="KAJ5372785.1"/>
    </source>
</evidence>
<dbReference type="GO" id="GO:0008061">
    <property type="term" value="F:chitin binding"/>
    <property type="evidence" value="ECO:0007669"/>
    <property type="project" value="UniProtKB-KW"/>
</dbReference>
<organism evidence="7 8">
    <name type="scientific">Penicillium concentricum</name>
    <dbReference type="NCBI Taxonomy" id="293559"/>
    <lineage>
        <taxon>Eukaryota</taxon>
        <taxon>Fungi</taxon>
        <taxon>Dikarya</taxon>
        <taxon>Ascomycota</taxon>
        <taxon>Pezizomycotina</taxon>
        <taxon>Eurotiomycetes</taxon>
        <taxon>Eurotiomycetidae</taxon>
        <taxon>Eurotiales</taxon>
        <taxon>Aspergillaceae</taxon>
        <taxon>Penicillium</taxon>
    </lineage>
</organism>
<name>A0A9W9S6H9_9EURO</name>
<keyword evidence="2 5" id="KW-0732">Signal</keyword>
<dbReference type="Proteomes" id="UP001147752">
    <property type="component" value="Unassembled WGS sequence"/>
</dbReference>
<feature type="region of interest" description="Disordered" evidence="4">
    <location>
        <begin position="194"/>
        <end position="213"/>
    </location>
</feature>
<accession>A0A9W9S6H9</accession>
<keyword evidence="1" id="KW-0147">Chitin-binding</keyword>
<dbReference type="OrthoDB" id="5985073at2759"/>